<evidence type="ECO:0000256" key="4">
    <source>
        <dbReference type="ARBA" id="ARBA00022723"/>
    </source>
</evidence>
<dbReference type="SMART" id="SM00184">
    <property type="entry name" value="RING"/>
    <property type="match status" value="1"/>
</dbReference>
<dbReference type="Gene3D" id="3.30.40.10">
    <property type="entry name" value="Zinc/RING finger domain, C3HC4 (zinc finger)"/>
    <property type="match status" value="1"/>
</dbReference>
<evidence type="ECO:0000256" key="8">
    <source>
        <dbReference type="PROSITE-ProRule" id="PRU00175"/>
    </source>
</evidence>
<feature type="region of interest" description="Disordered" evidence="9">
    <location>
        <begin position="1"/>
        <end position="36"/>
    </location>
</feature>
<dbReference type="InterPro" id="IPR001841">
    <property type="entry name" value="Znf_RING"/>
</dbReference>
<sequence>MDGVVGSRKGMNNVFRDTANTRDPDENAAKNKDSTVLEGLRGPMTRVRARKAKEALQQVVTTSGSNNSVNGQICSKLACSSRANLPKVSRGRSAEKCKSFRSSFQSSSSSKEVIGSSSRMISNPAKRLIEPQKTLSSQFETDSSETSSVLDEPETSDLIPQPDECQRRPQAGASTESSNVILMEVGSSSAVSTRSQRNLNQIPRLCGQEIKTTGTGSVRPAVSSRYGLRNLRCNSISDVVPAGCSSSDSSLNRRKDTIKRGIYERGSSSTFREKNITGPSLEGRNSASRNGASISDSRRSRNIPSNRNTSMASVRTQRPISGHARRGISRLRNENPVVEISESPVMVALSPYSGDLNAPSFSYHTSMETPLSGSSSYGRPGNRNEQLCGVMPVSLEEDDITHSLTNQERVQHYNMGVIDEVLLALERIEQDSELTDEQILFLETNLFMNGFNFYDHHRDMRLDIDNMSYEELLALEERMGTVSTALPEEALTECLKRSIYQPASSDDADESCNEDKDDIKCCICQEEYVVGDEIGSLQCEHKFHVVCIQEWLGVKNWCPICKVSAAQSNSSSPH</sequence>
<dbReference type="Proteomes" id="UP001386955">
    <property type="component" value="Unassembled WGS sequence"/>
</dbReference>
<keyword evidence="7" id="KW-0862">Zinc</keyword>
<evidence type="ECO:0000256" key="1">
    <source>
        <dbReference type="ARBA" id="ARBA00000900"/>
    </source>
</evidence>
<dbReference type="EC" id="2.3.2.27" evidence="2"/>
<evidence type="ECO:0000256" key="7">
    <source>
        <dbReference type="ARBA" id="ARBA00022833"/>
    </source>
</evidence>
<dbReference type="FunFam" id="3.30.40.10:FF:000504">
    <property type="entry name" value="E3 ubiquitin-protein ligase arkadia"/>
    <property type="match status" value="1"/>
</dbReference>
<evidence type="ECO:0000256" key="6">
    <source>
        <dbReference type="ARBA" id="ARBA00022786"/>
    </source>
</evidence>
<dbReference type="GO" id="GO:0008270">
    <property type="term" value="F:zinc ion binding"/>
    <property type="evidence" value="ECO:0007669"/>
    <property type="project" value="UniProtKB-KW"/>
</dbReference>
<evidence type="ECO:0000256" key="2">
    <source>
        <dbReference type="ARBA" id="ARBA00012483"/>
    </source>
</evidence>
<evidence type="ECO:0000313" key="12">
    <source>
        <dbReference type="Proteomes" id="UP001386955"/>
    </source>
</evidence>
<dbReference type="EMBL" id="JAYMYS010000008">
    <property type="protein sequence ID" value="KAK7384845.1"/>
    <property type="molecule type" value="Genomic_DNA"/>
</dbReference>
<feature type="region of interest" description="Disordered" evidence="9">
    <location>
        <begin position="108"/>
        <end position="179"/>
    </location>
</feature>
<keyword evidence="4" id="KW-0479">Metal-binding</keyword>
<feature type="compositionally biased region" description="Basic and acidic residues" evidence="9">
    <location>
        <begin position="19"/>
        <end position="35"/>
    </location>
</feature>
<protein>
    <recommendedName>
        <fullName evidence="2">RING-type E3 ubiquitin transferase</fullName>
        <ecNumber evidence="2">2.3.2.27</ecNumber>
    </recommendedName>
</protein>
<keyword evidence="5 8" id="KW-0863">Zinc-finger</keyword>
<feature type="compositionally biased region" description="Polar residues" evidence="9">
    <location>
        <begin position="133"/>
        <end position="149"/>
    </location>
</feature>
<organism evidence="11 12">
    <name type="scientific">Psophocarpus tetragonolobus</name>
    <name type="common">Winged bean</name>
    <name type="synonym">Dolichos tetragonolobus</name>
    <dbReference type="NCBI Taxonomy" id="3891"/>
    <lineage>
        <taxon>Eukaryota</taxon>
        <taxon>Viridiplantae</taxon>
        <taxon>Streptophyta</taxon>
        <taxon>Embryophyta</taxon>
        <taxon>Tracheophyta</taxon>
        <taxon>Spermatophyta</taxon>
        <taxon>Magnoliopsida</taxon>
        <taxon>eudicotyledons</taxon>
        <taxon>Gunneridae</taxon>
        <taxon>Pentapetalae</taxon>
        <taxon>rosids</taxon>
        <taxon>fabids</taxon>
        <taxon>Fabales</taxon>
        <taxon>Fabaceae</taxon>
        <taxon>Papilionoideae</taxon>
        <taxon>50 kb inversion clade</taxon>
        <taxon>NPAAA clade</taxon>
        <taxon>indigoferoid/millettioid clade</taxon>
        <taxon>Phaseoleae</taxon>
        <taxon>Psophocarpus</taxon>
    </lineage>
</organism>
<dbReference type="PROSITE" id="PS50089">
    <property type="entry name" value="ZF_RING_2"/>
    <property type="match status" value="1"/>
</dbReference>
<feature type="compositionally biased region" description="Low complexity" evidence="9">
    <location>
        <begin position="108"/>
        <end position="118"/>
    </location>
</feature>
<dbReference type="PANTHER" id="PTHR22937">
    <property type="entry name" value="E3 UBIQUITIN-PROTEIN LIGASE RNF165"/>
    <property type="match status" value="1"/>
</dbReference>
<feature type="compositionally biased region" description="Polar residues" evidence="9">
    <location>
        <begin position="283"/>
        <end position="292"/>
    </location>
</feature>
<keyword evidence="12" id="KW-1185">Reference proteome</keyword>
<feature type="domain" description="RING-type" evidence="10">
    <location>
        <begin position="521"/>
        <end position="562"/>
    </location>
</feature>
<evidence type="ECO:0000256" key="5">
    <source>
        <dbReference type="ARBA" id="ARBA00022771"/>
    </source>
</evidence>
<evidence type="ECO:0000256" key="3">
    <source>
        <dbReference type="ARBA" id="ARBA00022679"/>
    </source>
</evidence>
<dbReference type="InterPro" id="IPR013083">
    <property type="entry name" value="Znf_RING/FYVE/PHD"/>
</dbReference>
<comment type="catalytic activity">
    <reaction evidence="1">
        <text>S-ubiquitinyl-[E2 ubiquitin-conjugating enzyme]-L-cysteine + [acceptor protein]-L-lysine = [E2 ubiquitin-conjugating enzyme]-L-cysteine + N(6)-ubiquitinyl-[acceptor protein]-L-lysine.</text>
        <dbReference type="EC" id="2.3.2.27"/>
    </reaction>
</comment>
<evidence type="ECO:0000259" key="10">
    <source>
        <dbReference type="PROSITE" id="PS50089"/>
    </source>
</evidence>
<dbReference type="AlphaFoldDB" id="A0AAN9RX98"/>
<comment type="caution">
    <text evidence="11">The sequence shown here is derived from an EMBL/GenBank/DDBJ whole genome shotgun (WGS) entry which is preliminary data.</text>
</comment>
<name>A0AAN9RX98_PSOTE</name>
<keyword evidence="6" id="KW-0833">Ubl conjugation pathway</keyword>
<dbReference type="GO" id="GO:0061630">
    <property type="term" value="F:ubiquitin protein ligase activity"/>
    <property type="evidence" value="ECO:0007669"/>
    <property type="project" value="UniProtKB-EC"/>
</dbReference>
<proteinExistence type="predicted"/>
<reference evidence="11 12" key="1">
    <citation type="submission" date="2024-01" db="EMBL/GenBank/DDBJ databases">
        <title>The genomes of 5 underutilized Papilionoideae crops provide insights into root nodulation and disease resistanc.</title>
        <authorList>
            <person name="Jiang F."/>
        </authorList>
    </citation>
    <scope>NUCLEOTIDE SEQUENCE [LARGE SCALE GENOMIC DNA]</scope>
    <source>
        <strain evidence="11">DUOXIRENSHENG_FW03</strain>
        <tissue evidence="11">Leaves</tissue>
    </source>
</reference>
<feature type="region of interest" description="Disordered" evidence="9">
    <location>
        <begin position="258"/>
        <end position="328"/>
    </location>
</feature>
<evidence type="ECO:0000256" key="9">
    <source>
        <dbReference type="SAM" id="MobiDB-lite"/>
    </source>
</evidence>
<gene>
    <name evidence="11" type="ORF">VNO78_30548</name>
</gene>
<dbReference type="InterPro" id="IPR045191">
    <property type="entry name" value="MBR1/2-like"/>
</dbReference>
<keyword evidence="3" id="KW-0808">Transferase</keyword>
<accession>A0AAN9RX98</accession>
<dbReference type="SUPFAM" id="SSF57850">
    <property type="entry name" value="RING/U-box"/>
    <property type="match status" value="1"/>
</dbReference>
<evidence type="ECO:0000313" key="11">
    <source>
        <dbReference type="EMBL" id="KAK7384845.1"/>
    </source>
</evidence>
<dbReference type="Pfam" id="PF13639">
    <property type="entry name" value="zf-RING_2"/>
    <property type="match status" value="1"/>
</dbReference>
<dbReference type="PANTHER" id="PTHR22937:SF136">
    <property type="entry name" value="RING-TYPE E3 UBIQUITIN TRANSFERASE"/>
    <property type="match status" value="1"/>
</dbReference>